<dbReference type="Proteomes" id="UP000249375">
    <property type="component" value="Chromosome"/>
</dbReference>
<accession>A0A5P8E8M9</accession>
<evidence type="ECO:0000256" key="3">
    <source>
        <dbReference type="SAM" id="Phobius"/>
    </source>
</evidence>
<organism evidence="5 6">
    <name type="scientific">Pseudoprevotella muciniphila</name>
    <dbReference type="NCBI Taxonomy" id="2133944"/>
    <lineage>
        <taxon>Bacteria</taxon>
        <taxon>Pseudomonadati</taxon>
        <taxon>Bacteroidota</taxon>
        <taxon>Bacteroidia</taxon>
        <taxon>Bacteroidales</taxon>
        <taxon>Prevotellaceae</taxon>
        <taxon>Pseudoprevotella</taxon>
    </lineage>
</organism>
<dbReference type="NCBIfam" id="TIGR01760">
    <property type="entry name" value="tape_meas_TP901"/>
    <property type="match status" value="1"/>
</dbReference>
<feature type="compositionally biased region" description="Gly residues" evidence="2">
    <location>
        <begin position="864"/>
        <end position="889"/>
    </location>
</feature>
<proteinExistence type="predicted"/>
<gene>
    <name evidence="5" type="ORF">C7Y71_010045</name>
</gene>
<feature type="region of interest" description="Disordered" evidence="2">
    <location>
        <begin position="851"/>
        <end position="899"/>
    </location>
</feature>
<feature type="domain" description="Phage tail tape measure protein" evidence="4">
    <location>
        <begin position="206"/>
        <end position="403"/>
    </location>
</feature>
<protein>
    <submittedName>
        <fullName evidence="5">Phage tail tape measure protein</fullName>
    </submittedName>
</protein>
<dbReference type="KEGG" id="alq:C7Y71_010045"/>
<dbReference type="EMBL" id="CP033459">
    <property type="protein sequence ID" value="QFQ13323.1"/>
    <property type="molecule type" value="Genomic_DNA"/>
</dbReference>
<evidence type="ECO:0000256" key="2">
    <source>
        <dbReference type="SAM" id="MobiDB-lite"/>
    </source>
</evidence>
<feature type="compositionally biased region" description="Basic and acidic residues" evidence="2">
    <location>
        <begin position="1121"/>
        <end position="1138"/>
    </location>
</feature>
<keyword evidence="3" id="KW-0472">Membrane</keyword>
<dbReference type="OrthoDB" id="840436at2"/>
<sequence>MTSTEIKTIELIVNSEQANKRLDDLSRRLTTLKQKREEALNKGDSKGLQIYTREIQKLEREIRNTESRANMMSAALKNLDKSSPNELKRTLRELQKELSSGKVARGSKEWNTLTKSIRETKTALNAVNAEMKAVKNVGFLDRVAEWNSKWMGFILNLQAGLQIITGLRHMMQGLVADFAQMEEQLANTRKYTGMTAEQVGQLNDAFKKMDTRTSREQLNELAQEAGRLGKTSMEDVQGYVEAADIINVALVDLGDGATQTIAKLTNIFGVEQLLGTKDAMLAVGSTVNVLSQNCTASKPYLVEFAQRMAGVGAQAGMTIPEILAFGATLDANGQKVEMSASAIGKLTMNLFQKPAEIAKQVGLDVENFTETLKRSTNEGLMMFLERINQLGDKDGLAVLAPMFKDLGMDGVRMSQVLATLAKHLDMVKWEQQEANKAFREASSATNEYNIFNTTAQAKLDKARKAVTEMRVELGEKLMPVAAHMLNVTTAFLRILSTTITFVGRHKTAILTLTAAIVAYTIAANAAAIATKAKAAAITIANTVTKAYTVTVNTLKAAYIALQLVMAKLQGNWPRQSALMLDLKKVGASLASGWGALIAIGITLGSTLYNLTKNYIDKRREMERVRREQENYRHATAAIIDVQKKAQQSYYTEKQRLEQLRKIVKDNTKSLDERKKAIVEIQRVVPNYLASLSNEGRLHEKNAKAIYDYLDALKKKAIAEALYQKLVESMSKKADADMAADSWERGINYRKGQIRIAEQGAQKSADYTESVTGGWTAGFTESSVARLGTGQLNKAELQRQQDILKYDEQRRDFWKQKSADEDAFQQSLFAYAKKQGVSAQLEALIASGGKTTNINDPGFGAAPGTAGGGAGATGTGSSGGGRTGKSGRGGTTNTTDPKKAAMEQYEREALAKRLYNEMQYQVGLIDAREYQKKMLEIEDEYLQNAQKLYEQDSEDWNLLQQKRYDNSRTLKKLEDEWELQDIARQEVEEQRALQDKYLANQITEQQYEEEFLRIKLDYAQRRADYTRDAMSEDAVKYAAALEEEQYRQRLDRQKKFLQQAQQLQQEYFKKSLDEQEKDELALLDRLIEAGVIAKEKEEAYKAEIQKKYADLRLKAEQAAEEEAKKKKKEEDEKKGKIDDPLSGSSSALDEWSSTFVTMMENLNSMQQKLKDGEAGWKDYAAVATASLGMISAIASSFANLYQAEQRGEEQTIEQKYDKEIEKAGQNTKKGKKLEEEKQKELAKIKNKYNSKAMAMEIAQATASTAMAAINAYASAAEIPLIGHIVAPIAAGLALAAGAVQIASIKKQHAAQASGYYAGGFTSGRNYRKKAGIVHEGEFVANHEAVNNPQLLPVLQLIDTAQKNNTVARLTAEDVSRTLPGNPLSIVSSPISLSEKSSRDIATAVPTFASNNETSGNVTGTTDTRTAAALERLTERLEQPIETFVTIDGPNGLHRQYSKYQKMLNRK</sequence>
<keyword evidence="3" id="KW-1133">Transmembrane helix</keyword>
<feature type="coiled-coil region" evidence="1">
    <location>
        <begin position="15"/>
        <end position="75"/>
    </location>
</feature>
<feature type="transmembrane region" description="Helical" evidence="3">
    <location>
        <begin position="590"/>
        <end position="611"/>
    </location>
</feature>
<evidence type="ECO:0000313" key="5">
    <source>
        <dbReference type="EMBL" id="QFQ13323.1"/>
    </source>
</evidence>
<keyword evidence="3" id="KW-0812">Transmembrane</keyword>
<evidence type="ECO:0000313" key="6">
    <source>
        <dbReference type="Proteomes" id="UP000249375"/>
    </source>
</evidence>
<feature type="region of interest" description="Disordered" evidence="2">
    <location>
        <begin position="1121"/>
        <end position="1145"/>
    </location>
</feature>
<keyword evidence="6" id="KW-1185">Reference proteome</keyword>
<keyword evidence="1" id="KW-0175">Coiled coil</keyword>
<dbReference type="InterPro" id="IPR010090">
    <property type="entry name" value="Phage_tape_meas"/>
</dbReference>
<evidence type="ECO:0000256" key="1">
    <source>
        <dbReference type="SAM" id="Coils"/>
    </source>
</evidence>
<name>A0A5P8E8M9_9BACT</name>
<evidence type="ECO:0000259" key="4">
    <source>
        <dbReference type="Pfam" id="PF10145"/>
    </source>
</evidence>
<dbReference type="RefSeq" id="WP_111897553.1">
    <property type="nucleotide sequence ID" value="NZ_CP033459.1"/>
</dbReference>
<dbReference type="Pfam" id="PF10145">
    <property type="entry name" value="PhageMin_Tail"/>
    <property type="match status" value="1"/>
</dbReference>
<feature type="transmembrane region" description="Helical" evidence="3">
    <location>
        <begin position="507"/>
        <end position="529"/>
    </location>
</feature>
<reference evidence="5 6" key="1">
    <citation type="submission" date="2018-11" db="EMBL/GenBank/DDBJ databases">
        <authorList>
            <person name="Na S.W."/>
            <person name="Baik M."/>
        </authorList>
    </citation>
    <scope>NUCLEOTIDE SEQUENCE [LARGE SCALE GENOMIC DNA]</scope>
    <source>
        <strain evidence="5 6">E39</strain>
    </source>
</reference>